<sequence>MHDGSNVVQEKAITGNTVQFSNIPNGVYSVEVVGGSSGDYTFDNKYVFIKEKENQSELTFSKLKAASFRNQEIRLLGLSDQIIAKLNIDGQSETAKVSILTNAPHVYFANQKYAEITIKDASNKTIYNQVIEGTNAPVETKGVPIKEGYQVEIYHREAGSRLKSTENIVDSSRNTNTWVMTKWGLVNQQLKNDAKSEFEKQLRDLGDMLLGETSLKEAPISLSDEKKSFLVGIQSLEEPSKSEFMQKYAELLPEKLKGQDFQFVFKGLGDHLVTQMNVSLSNGLVTIETPENKPHVYFNKPYASITIYNKYGVEKYNQDFVGTTNYPAKIGQVNIETGDYIRVYHEEGESRLAVQNRSNFMFLDKAKTLIFKVEKNSLKAVSSQDIPVPKVEVGDEFQYILKGLGDHIVTQMNISLSKGTATIETPENKPHVYFNKSYANIEIYNKYGVEKYKQDYVGTTNYLRSTKQVNLVKGDFIKVHHIEGESRLVIQNKN</sequence>
<accession>W7DUG5</accession>
<protein>
    <submittedName>
        <fullName evidence="2">Enhancing factor</fullName>
    </submittedName>
</protein>
<proteinExistence type="predicted"/>
<dbReference type="Proteomes" id="UP000019241">
    <property type="component" value="Unassembled WGS sequence"/>
</dbReference>
<evidence type="ECO:0000259" key="1">
    <source>
        <dbReference type="Pfam" id="PF03272"/>
    </source>
</evidence>
<comment type="caution">
    <text evidence="2">The sequence shown here is derived from an EMBL/GenBank/DDBJ whole genome shotgun (WGS) entry which is preliminary data.</text>
</comment>
<name>W7DUG5_9LIST</name>
<feature type="domain" description="Putative mucin/carbohydrate-binding" evidence="1">
    <location>
        <begin position="401"/>
        <end position="493"/>
    </location>
</feature>
<dbReference type="PATRIC" id="fig|1265822.4.peg.1470"/>
<dbReference type="Pfam" id="PF03272">
    <property type="entry name" value="Mucin_bdg"/>
    <property type="match status" value="3"/>
</dbReference>
<dbReference type="AlphaFoldDB" id="W7DUG5"/>
<feature type="domain" description="Putative mucin/carbohydrate-binding" evidence="1">
    <location>
        <begin position="265"/>
        <end position="377"/>
    </location>
</feature>
<reference evidence="2 3" key="1">
    <citation type="submission" date="2012-12" db="EMBL/GenBank/DDBJ databases">
        <title>Novel taxa of Listeriaceae from agricultural environments in the United States.</title>
        <authorList>
            <person name="den Bakker H.C."/>
            <person name="Allred A."/>
            <person name="Warchocki S."/>
            <person name="Wright E.M."/>
            <person name="Burrell A."/>
            <person name="Nightingale K.K."/>
            <person name="Kephart D."/>
            <person name="Wiedmann M."/>
        </authorList>
    </citation>
    <scope>NUCLEOTIDE SEQUENCE [LARGE SCALE GENOMIC DNA]</scope>
    <source>
        <strain evidence="2 3">FSL S10-1203</strain>
    </source>
</reference>
<evidence type="ECO:0000313" key="2">
    <source>
        <dbReference type="EMBL" id="EUJ59008.1"/>
    </source>
</evidence>
<feature type="domain" description="Putative mucin/carbohydrate-binding" evidence="1">
    <location>
        <begin position="75"/>
        <end position="185"/>
    </location>
</feature>
<dbReference type="InterPro" id="IPR004954">
    <property type="entry name" value="Mucin-bd"/>
</dbReference>
<evidence type="ECO:0000313" key="3">
    <source>
        <dbReference type="Proteomes" id="UP000019241"/>
    </source>
</evidence>
<gene>
    <name evidence="2" type="ORF">MCOL2_07187</name>
</gene>
<dbReference type="EMBL" id="AODM01000021">
    <property type="protein sequence ID" value="EUJ59008.1"/>
    <property type="molecule type" value="Genomic_DNA"/>
</dbReference>
<organism evidence="2 3">
    <name type="scientific">Listeria fleischmannii FSL S10-1203</name>
    <dbReference type="NCBI Taxonomy" id="1265822"/>
    <lineage>
        <taxon>Bacteria</taxon>
        <taxon>Bacillati</taxon>
        <taxon>Bacillota</taxon>
        <taxon>Bacilli</taxon>
        <taxon>Bacillales</taxon>
        <taxon>Listeriaceae</taxon>
        <taxon>Listeria</taxon>
    </lineage>
</organism>